<dbReference type="AlphaFoldDB" id="A0A549TBR8"/>
<sequence length="269" mass="28558">MFFSRAAFVAVFASVSMAVPARAQEGHWWKDWYLTLGGMGFQAPKYQGDDRRGLSFSPVVALGRGERPAFVSRNDSPSMMLLGAGGFHAGVVGRFVPSRRESRSEDLQGLGSVKWGLEAGGFAELYPVEGVRVRGEVRQGIRAHDGVVADLALDGYSDLVPGLQVSGGPRITLASKGYQKTYFGVSDAQSLASGLAPDDPQGGLHAMGVGAAISWKSTDRLTIGSFAEYRRLMGDAADSSLVQERGSRNQIMVGVSATYTFGYVPGAAP</sequence>
<reference evidence="7 8" key="1">
    <citation type="submission" date="2019-07" db="EMBL/GenBank/DDBJ databases">
        <title>Ln-dependent methylotrophs.</title>
        <authorList>
            <person name="Tani A."/>
        </authorList>
    </citation>
    <scope>NUCLEOTIDE SEQUENCE [LARGE SCALE GENOMIC DNA]</scope>
    <source>
        <strain evidence="7 8">SM12</strain>
    </source>
</reference>
<dbReference type="PANTHER" id="PTHR38776:SF1">
    <property type="entry name" value="MLTA-INTERACTING PROTEIN-RELATED"/>
    <property type="match status" value="1"/>
</dbReference>
<evidence type="ECO:0000256" key="5">
    <source>
        <dbReference type="ARBA" id="ARBA00023237"/>
    </source>
</evidence>
<dbReference type="GO" id="GO:0009279">
    <property type="term" value="C:cell outer membrane"/>
    <property type="evidence" value="ECO:0007669"/>
    <property type="project" value="UniProtKB-SubCell"/>
</dbReference>
<dbReference type="RefSeq" id="WP_143124906.1">
    <property type="nucleotide sequence ID" value="NZ_VJMG01000021.1"/>
</dbReference>
<evidence type="ECO:0000256" key="3">
    <source>
        <dbReference type="ARBA" id="ARBA00022729"/>
    </source>
</evidence>
<evidence type="ECO:0000256" key="2">
    <source>
        <dbReference type="ARBA" id="ARBA00005722"/>
    </source>
</evidence>
<comment type="caution">
    <text evidence="7">The sequence shown here is derived from an EMBL/GenBank/DDBJ whole genome shotgun (WGS) entry which is preliminary data.</text>
</comment>
<keyword evidence="4" id="KW-0472">Membrane</keyword>
<protein>
    <submittedName>
        <fullName evidence="7">MipA/OmpV family protein</fullName>
    </submittedName>
</protein>
<feature type="chain" id="PRO_5021775406" evidence="6">
    <location>
        <begin position="24"/>
        <end position="269"/>
    </location>
</feature>
<keyword evidence="3 6" id="KW-0732">Signal</keyword>
<name>A0A549TBR8_9HYPH</name>
<gene>
    <name evidence="7" type="ORF">FNA46_09255</name>
</gene>
<dbReference type="InterPro" id="IPR010583">
    <property type="entry name" value="MipA"/>
</dbReference>
<proteinExistence type="inferred from homology"/>
<evidence type="ECO:0000313" key="8">
    <source>
        <dbReference type="Proteomes" id="UP000316801"/>
    </source>
</evidence>
<evidence type="ECO:0000313" key="7">
    <source>
        <dbReference type="EMBL" id="TRL39327.1"/>
    </source>
</evidence>
<evidence type="ECO:0000256" key="1">
    <source>
        <dbReference type="ARBA" id="ARBA00004442"/>
    </source>
</evidence>
<accession>A0A549TBR8</accession>
<dbReference type="Proteomes" id="UP000316801">
    <property type="component" value="Unassembled WGS sequence"/>
</dbReference>
<keyword evidence="8" id="KW-1185">Reference proteome</keyword>
<comment type="subcellular location">
    <subcellularLocation>
        <location evidence="1">Cell outer membrane</location>
    </subcellularLocation>
</comment>
<feature type="signal peptide" evidence="6">
    <location>
        <begin position="1"/>
        <end position="23"/>
    </location>
</feature>
<evidence type="ECO:0000256" key="4">
    <source>
        <dbReference type="ARBA" id="ARBA00023136"/>
    </source>
</evidence>
<keyword evidence="5" id="KW-0998">Cell outer membrane</keyword>
<evidence type="ECO:0000256" key="6">
    <source>
        <dbReference type="SAM" id="SignalP"/>
    </source>
</evidence>
<dbReference type="PANTHER" id="PTHR38776">
    <property type="entry name" value="MLTA-INTERACTING PROTEIN-RELATED"/>
    <property type="match status" value="1"/>
</dbReference>
<organism evidence="7 8">
    <name type="scientific">Rhizobium straminoryzae</name>
    <dbReference type="NCBI Taxonomy" id="1387186"/>
    <lineage>
        <taxon>Bacteria</taxon>
        <taxon>Pseudomonadati</taxon>
        <taxon>Pseudomonadota</taxon>
        <taxon>Alphaproteobacteria</taxon>
        <taxon>Hyphomicrobiales</taxon>
        <taxon>Rhizobiaceae</taxon>
        <taxon>Rhizobium/Agrobacterium group</taxon>
        <taxon>Rhizobium</taxon>
    </lineage>
</organism>
<comment type="similarity">
    <text evidence="2">Belongs to the MipA/OmpV family.</text>
</comment>
<dbReference type="Pfam" id="PF06629">
    <property type="entry name" value="MipA"/>
    <property type="match status" value="1"/>
</dbReference>
<dbReference type="EMBL" id="VJMG01000021">
    <property type="protein sequence ID" value="TRL39327.1"/>
    <property type="molecule type" value="Genomic_DNA"/>
</dbReference>